<evidence type="ECO:0000313" key="3">
    <source>
        <dbReference type="Proteomes" id="UP000004947"/>
    </source>
</evidence>
<dbReference type="PANTHER" id="PTHR11012:SF30">
    <property type="entry name" value="PROTEIN KINASE-LIKE DOMAIN-CONTAINING"/>
    <property type="match status" value="1"/>
</dbReference>
<dbReference type="SUPFAM" id="SSF56112">
    <property type="entry name" value="Protein kinase-like (PK-like)"/>
    <property type="match status" value="1"/>
</dbReference>
<dbReference type="eggNOG" id="COG3173">
    <property type="taxonomic scope" value="Bacteria"/>
</dbReference>
<feature type="domain" description="CHK kinase-like" evidence="1">
    <location>
        <begin position="113"/>
        <end position="270"/>
    </location>
</feature>
<keyword evidence="3" id="KW-1185">Reference proteome</keyword>
<evidence type="ECO:0000313" key="2">
    <source>
        <dbReference type="EMBL" id="EDM26630.1"/>
    </source>
</evidence>
<name>A6DP98_9BACT</name>
<evidence type="ECO:0000259" key="1">
    <source>
        <dbReference type="SMART" id="SM00587"/>
    </source>
</evidence>
<dbReference type="PANTHER" id="PTHR11012">
    <property type="entry name" value="PROTEIN KINASE-LIKE DOMAIN-CONTAINING"/>
    <property type="match status" value="1"/>
</dbReference>
<dbReference type="AlphaFoldDB" id="A6DP98"/>
<dbReference type="RefSeq" id="WP_007279681.1">
    <property type="nucleotide sequence ID" value="NZ_ABCK01000015.1"/>
</dbReference>
<dbReference type="SMART" id="SM00587">
    <property type="entry name" value="CHK"/>
    <property type="match status" value="1"/>
</dbReference>
<proteinExistence type="predicted"/>
<dbReference type="STRING" id="313628.LNTAR_02442"/>
<dbReference type="OrthoDB" id="9769860at2"/>
<gene>
    <name evidence="2" type="ORF">LNTAR_02442</name>
</gene>
<dbReference type="InterPro" id="IPR015897">
    <property type="entry name" value="CHK_kinase-like"/>
</dbReference>
<organism evidence="2 3">
    <name type="scientific">Lentisphaera araneosa HTCC2155</name>
    <dbReference type="NCBI Taxonomy" id="313628"/>
    <lineage>
        <taxon>Bacteria</taxon>
        <taxon>Pseudomonadati</taxon>
        <taxon>Lentisphaerota</taxon>
        <taxon>Lentisphaeria</taxon>
        <taxon>Lentisphaerales</taxon>
        <taxon>Lentisphaeraceae</taxon>
        <taxon>Lentisphaera</taxon>
    </lineage>
</organism>
<dbReference type="InterPro" id="IPR011009">
    <property type="entry name" value="Kinase-like_dom_sf"/>
</dbReference>
<dbReference type="Proteomes" id="UP000004947">
    <property type="component" value="Unassembled WGS sequence"/>
</dbReference>
<dbReference type="Pfam" id="PF02958">
    <property type="entry name" value="EcKL"/>
    <property type="match status" value="1"/>
</dbReference>
<comment type="caution">
    <text evidence="2">The sequence shown here is derived from an EMBL/GenBank/DDBJ whole genome shotgun (WGS) entry which is preliminary data.</text>
</comment>
<reference evidence="2 3" key="1">
    <citation type="journal article" date="2010" name="J. Bacteriol.">
        <title>Genome sequence of Lentisphaera araneosa HTCC2155T, the type species of the order Lentisphaerales in the phylum Lentisphaerae.</title>
        <authorList>
            <person name="Thrash J.C."/>
            <person name="Cho J.C."/>
            <person name="Vergin K.L."/>
            <person name="Morris R.M."/>
            <person name="Giovannoni S.J."/>
        </authorList>
    </citation>
    <scope>NUCLEOTIDE SEQUENCE [LARGE SCALE GENOMIC DNA]</scope>
    <source>
        <strain evidence="2 3">HTCC2155</strain>
    </source>
</reference>
<accession>A6DP98</accession>
<protein>
    <recommendedName>
        <fullName evidence="1">CHK kinase-like domain-containing protein</fullName>
    </recommendedName>
</protein>
<dbReference type="Gene3D" id="3.90.1200.10">
    <property type="match status" value="1"/>
</dbReference>
<dbReference type="InterPro" id="IPR004119">
    <property type="entry name" value="EcKL"/>
</dbReference>
<sequence>MLSPELKNRIIRLLKGGEILSSQVIQNLWSGYGSILRIELDHPQHTSLIVKHVKPPSVSNHPRGWNSDLSHQRKLKSYEVESNWYKNFSSQSPELARVPKLIVCEQGDDDFLIILEDMDASSYPKRLTSVNQQSLEACLKWLAHFHGKFLQHNTTGLWTSGCYWHLETRPQELQALDDIELKSAAQAIDQKLKNSPFQTIVHGDAKLANFCFNHDASEVSAVDFQYVGGGCGMKDLAYFVGSCLHEEDCETMENEILQFYFSELRKATKTYHHSIDVDALEQDWRNLYPYAWADFHRFLKGWSPGHWKINSYSERICREVIADLES</sequence>
<dbReference type="EMBL" id="ABCK01000015">
    <property type="protein sequence ID" value="EDM26630.1"/>
    <property type="molecule type" value="Genomic_DNA"/>
</dbReference>